<evidence type="ECO:0000313" key="2">
    <source>
        <dbReference type="EMBL" id="OGG19632.1"/>
    </source>
</evidence>
<proteinExistence type="predicted"/>
<dbReference type="Pfam" id="PF13196">
    <property type="entry name" value="DUF4012"/>
    <property type="match status" value="1"/>
</dbReference>
<evidence type="ECO:0000256" key="1">
    <source>
        <dbReference type="SAM" id="Phobius"/>
    </source>
</evidence>
<dbReference type="InterPro" id="IPR025101">
    <property type="entry name" value="DUF4012"/>
</dbReference>
<name>A0A1F6A596_9BACT</name>
<keyword evidence="1" id="KW-0812">Transmembrane</keyword>
<dbReference type="Proteomes" id="UP000177871">
    <property type="component" value="Unassembled WGS sequence"/>
</dbReference>
<evidence type="ECO:0000313" key="3">
    <source>
        <dbReference type="Proteomes" id="UP000177871"/>
    </source>
</evidence>
<reference evidence="2 3" key="1">
    <citation type="journal article" date="2016" name="Nat. Commun.">
        <title>Thousands of microbial genomes shed light on interconnected biogeochemical processes in an aquifer system.</title>
        <authorList>
            <person name="Anantharaman K."/>
            <person name="Brown C.T."/>
            <person name="Hug L.A."/>
            <person name="Sharon I."/>
            <person name="Castelle C.J."/>
            <person name="Probst A.J."/>
            <person name="Thomas B.C."/>
            <person name="Singh A."/>
            <person name="Wilkins M.J."/>
            <person name="Karaoz U."/>
            <person name="Brodie E.L."/>
            <person name="Williams K.H."/>
            <person name="Hubbard S.S."/>
            <person name="Banfield J.F."/>
        </authorList>
    </citation>
    <scope>NUCLEOTIDE SEQUENCE [LARGE SCALE GENOMIC DNA]</scope>
</reference>
<accession>A0A1F6A596</accession>
<dbReference type="EMBL" id="MFJK01000005">
    <property type="protein sequence ID" value="OGG19632.1"/>
    <property type="molecule type" value="Genomic_DNA"/>
</dbReference>
<keyword evidence="1" id="KW-0472">Membrane</keyword>
<dbReference type="AlphaFoldDB" id="A0A1F6A596"/>
<protein>
    <recommendedName>
        <fullName evidence="4">DUF4012 domain-containing protein</fullName>
    </recommendedName>
</protein>
<evidence type="ECO:0008006" key="4">
    <source>
        <dbReference type="Google" id="ProtNLM"/>
    </source>
</evidence>
<comment type="caution">
    <text evidence="2">The sequence shown here is derived from an EMBL/GenBank/DDBJ whole genome shotgun (WGS) entry which is preliminary data.</text>
</comment>
<dbReference type="STRING" id="1798381.A2721_00765"/>
<sequence length="831" mass="91669">MDQAALRVRVEREGERPVALVVNGGELATSLTGLLEQQGMEVIWSGESELQEQVRTPRFIFFFGQDRGGVERQLKLVIDLASRSGAKLIVVWDHLAAQRQRELEEVVKESNGWPVTIVELQGEGSKRTEEKIEVMGKVVRVAFSSGNEKRVVVGEPGQVPDGRPAKEWGVLALDQGMGREMVRGEKRWRRLGLRIGLGVLLVVLPFIILGVIAGLGVVELGRMGIGLKSGDYRAGGEAARRAQRYWSLTSEGVWLISRPFETVGMGALWEKPARLAVLGEVMADSGGRVAEMGPEVLAVGKAFLGEDYEGDLGELSERMQVEMAAMDRNLGILEAELGSRDWDGLVSWGETFGYPREEIRKQIAGLGWYRKVLSQGERVLGILPDLVGEKQQRTYLVVFQNSAELRPTGGFIGSYATVRFDQGRMLDYKINDIYTADGQMKGQVAPPDEILHYLGQPNWYMRDANFAADFPLSAKRLLWFLEKETGQSVDGVVAVNLGAVQKILSAVGPVEIEGAGKITGENFFEKAEYASEINFFPGSTQKRDFLGEVANGILRKLGSSETEWTGLAAAVTLALREKDVMFYSNSAAEQKVFEANGWAGSIDQDFCRTAGGNCFSLVEANFGANKANYFVKERIRGEIMVDKGGKVAQEVTVEFKNESPSESWPGGKYKNYLRFLIPERAVVETVDLGDGRVASFSAVLTANVLSKIDRGHFLVFDSKELALNNEGATRSAFRSLGMLVEVPAGGSRKVRIKYWPGYTVDFSSERPEFLWGIIKQPGAPEQSWTMAVDHPSFLAAVGSDEAAGLVVSEQRIEYNGKLESDKVFRVRFRQK</sequence>
<gene>
    <name evidence="2" type="ORF">A2721_00765</name>
</gene>
<keyword evidence="1" id="KW-1133">Transmembrane helix</keyword>
<organism evidence="2 3">
    <name type="scientific">Candidatus Gottesmanbacteria bacterium RIFCSPHIGHO2_01_FULL_47_48</name>
    <dbReference type="NCBI Taxonomy" id="1798381"/>
    <lineage>
        <taxon>Bacteria</taxon>
        <taxon>Candidatus Gottesmaniibacteriota</taxon>
    </lineage>
</organism>
<feature type="transmembrane region" description="Helical" evidence="1">
    <location>
        <begin position="191"/>
        <end position="218"/>
    </location>
</feature>